<dbReference type="Pfam" id="PF00087">
    <property type="entry name" value="Toxin_TOLIP"/>
    <property type="match status" value="1"/>
</dbReference>
<name>A0A813X3U6_9BILA</name>
<feature type="chain" id="PRO_5032652445" description="Snake toxin/toxin-like domain-containing protein" evidence="1">
    <location>
        <begin position="25"/>
        <end position="121"/>
    </location>
</feature>
<dbReference type="InterPro" id="IPR035076">
    <property type="entry name" value="Toxin/TOLIP"/>
</dbReference>
<evidence type="ECO:0000313" key="3">
    <source>
        <dbReference type="EMBL" id="CAF0862806.1"/>
    </source>
</evidence>
<evidence type="ECO:0000259" key="2">
    <source>
        <dbReference type="Pfam" id="PF00087"/>
    </source>
</evidence>
<dbReference type="Proteomes" id="UP000663879">
    <property type="component" value="Unassembled WGS sequence"/>
</dbReference>
<accession>A0A813X3U6</accession>
<dbReference type="InterPro" id="IPR045860">
    <property type="entry name" value="Snake_toxin-like_sf"/>
</dbReference>
<keyword evidence="4" id="KW-1185">Reference proteome</keyword>
<sequence length="121" mass="13434">MFKKLNLLLAFLSSLAILFNNTNATKCYECNNCPIDSVKNVAISDCPSQFCLKVVSSVAGRTSIEKKCSRVCLSGEQNTLGVSIKNYCCGSNLCNSTSKSKFNYFITLSLFFSFIFCIRIF</sequence>
<dbReference type="OrthoDB" id="10002433at2759"/>
<dbReference type="EMBL" id="CAJNOC010001413">
    <property type="protein sequence ID" value="CAF0862806.1"/>
    <property type="molecule type" value="Genomic_DNA"/>
</dbReference>
<feature type="domain" description="Snake toxin/toxin-like" evidence="2">
    <location>
        <begin position="26"/>
        <end position="95"/>
    </location>
</feature>
<dbReference type="SUPFAM" id="SSF57302">
    <property type="entry name" value="Snake toxin-like"/>
    <property type="match status" value="1"/>
</dbReference>
<feature type="signal peptide" evidence="1">
    <location>
        <begin position="1"/>
        <end position="24"/>
    </location>
</feature>
<protein>
    <recommendedName>
        <fullName evidence="2">Snake toxin/toxin-like domain-containing protein</fullName>
    </recommendedName>
</protein>
<keyword evidence="1" id="KW-0732">Signal</keyword>
<gene>
    <name evidence="3" type="ORF">OXX778_LOCUS9524</name>
</gene>
<comment type="caution">
    <text evidence="3">The sequence shown here is derived from an EMBL/GenBank/DDBJ whole genome shotgun (WGS) entry which is preliminary data.</text>
</comment>
<evidence type="ECO:0000313" key="4">
    <source>
        <dbReference type="Proteomes" id="UP000663879"/>
    </source>
</evidence>
<dbReference type="AlphaFoldDB" id="A0A813X3U6"/>
<organism evidence="3 4">
    <name type="scientific">Brachionus calyciflorus</name>
    <dbReference type="NCBI Taxonomy" id="104777"/>
    <lineage>
        <taxon>Eukaryota</taxon>
        <taxon>Metazoa</taxon>
        <taxon>Spiralia</taxon>
        <taxon>Gnathifera</taxon>
        <taxon>Rotifera</taxon>
        <taxon>Eurotatoria</taxon>
        <taxon>Monogononta</taxon>
        <taxon>Pseudotrocha</taxon>
        <taxon>Ploima</taxon>
        <taxon>Brachionidae</taxon>
        <taxon>Brachionus</taxon>
    </lineage>
</organism>
<evidence type="ECO:0000256" key="1">
    <source>
        <dbReference type="SAM" id="SignalP"/>
    </source>
</evidence>
<proteinExistence type="predicted"/>
<dbReference type="Gene3D" id="2.10.60.10">
    <property type="entry name" value="CD59"/>
    <property type="match status" value="1"/>
</dbReference>
<reference evidence="3" key="1">
    <citation type="submission" date="2021-02" db="EMBL/GenBank/DDBJ databases">
        <authorList>
            <person name="Nowell W R."/>
        </authorList>
    </citation>
    <scope>NUCLEOTIDE SEQUENCE</scope>
    <source>
        <strain evidence="3">Ploen Becks lab</strain>
    </source>
</reference>